<evidence type="ECO:0000256" key="6">
    <source>
        <dbReference type="ARBA" id="ARBA00023136"/>
    </source>
</evidence>
<dbReference type="EMBL" id="CAJNRG010015511">
    <property type="protein sequence ID" value="CAF2169769.1"/>
    <property type="molecule type" value="Genomic_DNA"/>
</dbReference>
<evidence type="ECO:0000256" key="3">
    <source>
        <dbReference type="ARBA" id="ARBA00022692"/>
    </source>
</evidence>
<dbReference type="PANTHER" id="PTHR34341:SF1">
    <property type="entry name" value="TRANSMEMBRANE PROTEIN 107"/>
    <property type="match status" value="1"/>
</dbReference>
<dbReference type="EMBL" id="CAJNOW010000322">
    <property type="protein sequence ID" value="CAF1270670.1"/>
    <property type="molecule type" value="Genomic_DNA"/>
</dbReference>
<dbReference type="Proteomes" id="UP000663824">
    <property type="component" value="Unassembled WGS sequence"/>
</dbReference>
<evidence type="ECO:0000256" key="2">
    <source>
        <dbReference type="ARBA" id="ARBA00015652"/>
    </source>
</evidence>
<dbReference type="AlphaFoldDB" id="A0A817AEJ9"/>
<keyword evidence="6 7" id="KW-0472">Membrane</keyword>
<organism evidence="11 14">
    <name type="scientific">Rotaria magnacalcarata</name>
    <dbReference type="NCBI Taxonomy" id="392030"/>
    <lineage>
        <taxon>Eukaryota</taxon>
        <taxon>Metazoa</taxon>
        <taxon>Spiralia</taxon>
        <taxon>Gnathifera</taxon>
        <taxon>Rotifera</taxon>
        <taxon>Eurotatoria</taxon>
        <taxon>Bdelloidea</taxon>
        <taxon>Philodinida</taxon>
        <taxon>Philodinidae</taxon>
        <taxon>Rotaria</taxon>
    </lineage>
</organism>
<evidence type="ECO:0000256" key="7">
    <source>
        <dbReference type="SAM" id="Phobius"/>
    </source>
</evidence>
<sequence>MYLHVISARFLTHVLHLLAIALCFWSWERNAYSCRDDGSFNSYRNQLFAAHSLSIIFCALELVPLILGITSINFARSFLAIIVHLSAAIGLVFFLLQHQCALRIWPIFALCSCVPIFIEYSAAIYKIVRQRV</sequence>
<proteinExistence type="predicted"/>
<dbReference type="OrthoDB" id="2114471at2759"/>
<keyword evidence="4" id="KW-0970">Cilium biogenesis/degradation</keyword>
<dbReference type="EMBL" id="CAJNRE010021965">
    <property type="protein sequence ID" value="CAF2266033.1"/>
    <property type="molecule type" value="Genomic_DNA"/>
</dbReference>
<comment type="caution">
    <text evidence="11">The sequence shown here is derived from an EMBL/GenBank/DDBJ whole genome shotgun (WGS) entry which is preliminary data.</text>
</comment>
<dbReference type="Proteomes" id="UP000663855">
    <property type="component" value="Unassembled WGS sequence"/>
</dbReference>
<evidence type="ECO:0000256" key="5">
    <source>
        <dbReference type="ARBA" id="ARBA00022989"/>
    </source>
</evidence>
<evidence type="ECO:0000313" key="11">
    <source>
        <dbReference type="EMBL" id="CAF2266033.1"/>
    </source>
</evidence>
<dbReference type="GO" id="GO:0016020">
    <property type="term" value="C:membrane"/>
    <property type="evidence" value="ECO:0007669"/>
    <property type="project" value="UniProtKB-SubCell"/>
</dbReference>
<feature type="transmembrane region" description="Helical" evidence="7">
    <location>
        <begin position="104"/>
        <end position="128"/>
    </location>
</feature>
<evidence type="ECO:0000313" key="12">
    <source>
        <dbReference type="EMBL" id="CAF3841518.1"/>
    </source>
</evidence>
<evidence type="ECO:0000313" key="9">
    <source>
        <dbReference type="EMBL" id="CAF1428156.1"/>
    </source>
</evidence>
<dbReference type="EMBL" id="CAJOBI010075626">
    <property type="protein sequence ID" value="CAF4476967.1"/>
    <property type="molecule type" value="Genomic_DNA"/>
</dbReference>
<dbReference type="GO" id="GO:1905515">
    <property type="term" value="P:non-motile cilium assembly"/>
    <property type="evidence" value="ECO:0007669"/>
    <property type="project" value="TreeGrafter"/>
</dbReference>
<accession>A0A817AEJ9</accession>
<keyword evidence="3 7" id="KW-0812">Transmembrane</keyword>
<dbReference type="EMBL" id="CAJNOV010010884">
    <property type="protein sequence ID" value="CAF1428156.1"/>
    <property type="molecule type" value="Genomic_DNA"/>
</dbReference>
<dbReference type="InterPro" id="IPR029248">
    <property type="entry name" value="TMEM107"/>
</dbReference>
<protein>
    <recommendedName>
        <fullName evidence="2">Transmembrane protein 107</fullName>
    </recommendedName>
</protein>
<evidence type="ECO:0000313" key="14">
    <source>
        <dbReference type="Proteomes" id="UP000663824"/>
    </source>
</evidence>
<dbReference type="GO" id="GO:1904491">
    <property type="term" value="P:protein localization to ciliary transition zone"/>
    <property type="evidence" value="ECO:0007669"/>
    <property type="project" value="TreeGrafter"/>
</dbReference>
<dbReference type="GO" id="GO:0036038">
    <property type="term" value="C:MKS complex"/>
    <property type="evidence" value="ECO:0007669"/>
    <property type="project" value="TreeGrafter"/>
</dbReference>
<feature type="transmembrane region" description="Helical" evidence="7">
    <location>
        <begin position="7"/>
        <end position="27"/>
    </location>
</feature>
<dbReference type="Proteomes" id="UP000676336">
    <property type="component" value="Unassembled WGS sequence"/>
</dbReference>
<evidence type="ECO:0000313" key="10">
    <source>
        <dbReference type="EMBL" id="CAF2169769.1"/>
    </source>
</evidence>
<name>A0A817AEJ9_9BILA</name>
<comment type="subcellular location">
    <subcellularLocation>
        <location evidence="1">Membrane</location>
        <topology evidence="1">Multi-pass membrane protein</topology>
    </subcellularLocation>
</comment>
<dbReference type="PANTHER" id="PTHR34341">
    <property type="entry name" value="TRANSMEMBRANE PROTEIN 107"/>
    <property type="match status" value="1"/>
</dbReference>
<evidence type="ECO:0000256" key="1">
    <source>
        <dbReference type="ARBA" id="ARBA00004141"/>
    </source>
</evidence>
<dbReference type="Proteomes" id="UP000663887">
    <property type="component" value="Unassembled WGS sequence"/>
</dbReference>
<dbReference type="Proteomes" id="UP000663842">
    <property type="component" value="Unassembled WGS sequence"/>
</dbReference>
<evidence type="ECO:0000256" key="4">
    <source>
        <dbReference type="ARBA" id="ARBA00022794"/>
    </source>
</evidence>
<evidence type="ECO:0000313" key="13">
    <source>
        <dbReference type="EMBL" id="CAF4476967.1"/>
    </source>
</evidence>
<dbReference type="Proteomes" id="UP000663834">
    <property type="component" value="Unassembled WGS sequence"/>
</dbReference>
<gene>
    <name evidence="9" type="ORF">CJN711_LOCUS23414</name>
    <name evidence="8" type="ORF">KQP761_LOCUS3270</name>
    <name evidence="11" type="ORF">MBJ925_LOCUS39083</name>
    <name evidence="13" type="ORF">SMN809_LOCUS33859</name>
    <name evidence="12" type="ORF">UXM345_LOCUS7256</name>
    <name evidence="10" type="ORF">XDN619_LOCUS31131</name>
</gene>
<reference evidence="11" key="1">
    <citation type="submission" date="2021-02" db="EMBL/GenBank/DDBJ databases">
        <authorList>
            <person name="Nowell W R."/>
        </authorList>
    </citation>
    <scope>NUCLEOTIDE SEQUENCE</scope>
</reference>
<evidence type="ECO:0000313" key="8">
    <source>
        <dbReference type="EMBL" id="CAF1270670.1"/>
    </source>
</evidence>
<dbReference type="Pfam" id="PF14995">
    <property type="entry name" value="TMEM107"/>
    <property type="match status" value="1"/>
</dbReference>
<feature type="transmembrane region" description="Helical" evidence="7">
    <location>
        <begin position="47"/>
        <end position="67"/>
    </location>
</feature>
<keyword evidence="5 7" id="KW-1133">Transmembrane helix</keyword>
<feature type="transmembrane region" description="Helical" evidence="7">
    <location>
        <begin position="79"/>
        <end position="98"/>
    </location>
</feature>
<dbReference type="EMBL" id="CAJOBF010000597">
    <property type="protein sequence ID" value="CAF3841518.1"/>
    <property type="molecule type" value="Genomic_DNA"/>
</dbReference>